<protein>
    <recommendedName>
        <fullName evidence="3">Polyketide cyclase</fullName>
    </recommendedName>
</protein>
<comment type="caution">
    <text evidence="1">The sequence shown here is derived from an EMBL/GenBank/DDBJ whole genome shotgun (WGS) entry which is preliminary data.</text>
</comment>
<dbReference type="Proteomes" id="UP000216991">
    <property type="component" value="Unassembled WGS sequence"/>
</dbReference>
<dbReference type="InterPro" id="IPR032710">
    <property type="entry name" value="NTF2-like_dom_sf"/>
</dbReference>
<evidence type="ECO:0000313" key="2">
    <source>
        <dbReference type="Proteomes" id="UP000216991"/>
    </source>
</evidence>
<proteinExistence type="predicted"/>
<dbReference type="Gene3D" id="3.10.450.50">
    <property type="match status" value="2"/>
</dbReference>
<evidence type="ECO:0000313" key="1">
    <source>
        <dbReference type="EMBL" id="OYQ34726.1"/>
    </source>
</evidence>
<organism evidence="1 2">
    <name type="scientific">Sandarakinorhabdus cyanobacteriorum</name>
    <dbReference type="NCBI Taxonomy" id="1981098"/>
    <lineage>
        <taxon>Bacteria</taxon>
        <taxon>Pseudomonadati</taxon>
        <taxon>Pseudomonadota</taxon>
        <taxon>Alphaproteobacteria</taxon>
        <taxon>Sphingomonadales</taxon>
        <taxon>Sphingosinicellaceae</taxon>
        <taxon>Sandarakinorhabdus</taxon>
    </lineage>
</organism>
<reference evidence="1 2" key="1">
    <citation type="submission" date="2017-07" db="EMBL/GenBank/DDBJ databases">
        <title>Sandarakinorhabdus cyanobacteriorum sp. nov., a novel bacterium isolated from cyanobacterial aggregates in a eutrophic lake.</title>
        <authorList>
            <person name="Cai H."/>
        </authorList>
    </citation>
    <scope>NUCLEOTIDE SEQUENCE [LARGE SCALE GENOMIC DNA]</scope>
    <source>
        <strain evidence="1 2">TH057</strain>
    </source>
</reference>
<name>A0A255YZT4_9SPHN</name>
<dbReference type="EMBL" id="NOXT01000066">
    <property type="protein sequence ID" value="OYQ34726.1"/>
    <property type="molecule type" value="Genomic_DNA"/>
</dbReference>
<gene>
    <name evidence="1" type="ORF">CHU93_02200</name>
</gene>
<keyword evidence="2" id="KW-1185">Reference proteome</keyword>
<dbReference type="InterPro" id="IPR009959">
    <property type="entry name" value="Cyclase_SnoaL-like"/>
</dbReference>
<accession>A0A255YZT4</accession>
<sequence length="317" mass="33848">MTSSSALATAVRSRAPLADGLWPAGFRAAGHVLNISAPFDADPDAASAALHGAFTGLERRPHTVMEGQWQGDAWVAHFGHFWGLWTGPLAGLPPSGRPAWLRYGAFERLGPGGITETLLILDLPALLVAHGRWPFAPPLGQSGLDPAPASGDGLWRAAADPAQTAASLALVVAMIAGLMRYDGKSLASMEMRRFWTPDFSWYGPGPIGMARGHADYERAHQGPFLAAIPDRRGGNHRCRMGDGPYVASVGWPSIRATHTGGDWLGLSATGKAITMRVMDLWRCENGLLAENWVFIDIIELFGQLGIDVLARAAAMAR</sequence>
<dbReference type="Pfam" id="PF07366">
    <property type="entry name" value="SnoaL"/>
    <property type="match status" value="1"/>
</dbReference>
<dbReference type="AlphaFoldDB" id="A0A255YZT4"/>
<evidence type="ECO:0008006" key="3">
    <source>
        <dbReference type="Google" id="ProtNLM"/>
    </source>
</evidence>
<dbReference type="SUPFAM" id="SSF54427">
    <property type="entry name" value="NTF2-like"/>
    <property type="match status" value="2"/>
</dbReference>
<dbReference type="GO" id="GO:0030638">
    <property type="term" value="P:polyketide metabolic process"/>
    <property type="evidence" value="ECO:0007669"/>
    <property type="project" value="InterPro"/>
</dbReference>
<dbReference type="OrthoDB" id="1948945at2"/>
<dbReference type="PANTHER" id="PTHR38436:SF1">
    <property type="entry name" value="ESTER CYCLASE"/>
    <property type="match status" value="1"/>
</dbReference>
<dbReference type="PANTHER" id="PTHR38436">
    <property type="entry name" value="POLYKETIDE CYCLASE SNOAL-LIKE DOMAIN"/>
    <property type="match status" value="1"/>
</dbReference>